<dbReference type="Proteomes" id="UP001360953">
    <property type="component" value="Unassembled WGS sequence"/>
</dbReference>
<sequence length="194" mass="21586">MSVLIILLMLRRRRCFKSEMDTKEDDSVSDISSQPTLTPLTSPTEPSMAADDDFWRSRGTVPWPSNTYQIIEKATGRAIALVNGNVALKHVSSPHDPATHWLCVEKNGYFGFHNPISGRYLGHDGKRGISPGAAALNNWELITPREHPEGGYQIMFPFGFFSHALMVLCVAEDGKLAMRNHGTTIWEFVKVEAG</sequence>
<protein>
    <submittedName>
        <fullName evidence="2">Uncharacterized protein</fullName>
    </submittedName>
</protein>
<dbReference type="PANTHER" id="PTHR39697:SF1">
    <property type="entry name" value="RICIN B LECTIN DOMAIN-CONTAINING PROTEIN"/>
    <property type="match status" value="1"/>
</dbReference>
<comment type="caution">
    <text evidence="2">The sequence shown here is derived from an EMBL/GenBank/DDBJ whole genome shotgun (WGS) entry which is preliminary data.</text>
</comment>
<evidence type="ECO:0000256" key="1">
    <source>
        <dbReference type="SAM" id="MobiDB-lite"/>
    </source>
</evidence>
<keyword evidence="3" id="KW-1185">Reference proteome</keyword>
<evidence type="ECO:0000313" key="3">
    <source>
        <dbReference type="Proteomes" id="UP001360953"/>
    </source>
</evidence>
<dbReference type="EMBL" id="JBBPEH010000006">
    <property type="protein sequence ID" value="KAK7536836.1"/>
    <property type="molecule type" value="Genomic_DNA"/>
</dbReference>
<organism evidence="2 3">
    <name type="scientific">Phyllosticta citribraziliensis</name>
    <dbReference type="NCBI Taxonomy" id="989973"/>
    <lineage>
        <taxon>Eukaryota</taxon>
        <taxon>Fungi</taxon>
        <taxon>Dikarya</taxon>
        <taxon>Ascomycota</taxon>
        <taxon>Pezizomycotina</taxon>
        <taxon>Dothideomycetes</taxon>
        <taxon>Dothideomycetes incertae sedis</taxon>
        <taxon>Botryosphaeriales</taxon>
        <taxon>Phyllostictaceae</taxon>
        <taxon>Phyllosticta</taxon>
    </lineage>
</organism>
<feature type="region of interest" description="Disordered" evidence="1">
    <location>
        <begin position="21"/>
        <end position="49"/>
    </location>
</feature>
<dbReference type="RefSeq" id="XP_066654987.1">
    <property type="nucleotide sequence ID" value="XM_066803034.1"/>
</dbReference>
<proteinExistence type="predicted"/>
<accession>A0ABR1LQS7</accession>
<evidence type="ECO:0000313" key="2">
    <source>
        <dbReference type="EMBL" id="KAK7536836.1"/>
    </source>
</evidence>
<dbReference type="GeneID" id="92035940"/>
<reference evidence="2 3" key="1">
    <citation type="submission" date="2024-04" db="EMBL/GenBank/DDBJ databases">
        <title>Phyllosticta paracitricarpa is synonymous to the EU quarantine fungus P. citricarpa based on phylogenomic analyses.</title>
        <authorList>
            <consortium name="Lawrence Berkeley National Laboratory"/>
            <person name="Van ingen-buijs V.A."/>
            <person name="Van westerhoven A.C."/>
            <person name="Haridas S."/>
            <person name="Skiadas P."/>
            <person name="Martin F."/>
            <person name="Groenewald J.Z."/>
            <person name="Crous P.W."/>
            <person name="Seidl M.F."/>
        </authorList>
    </citation>
    <scope>NUCLEOTIDE SEQUENCE [LARGE SCALE GENOMIC DNA]</scope>
    <source>
        <strain evidence="2 3">CPC 17464</strain>
    </source>
</reference>
<dbReference type="PANTHER" id="PTHR39697">
    <property type="entry name" value="RICIN B LECTIN DOMAIN-CONTAINING PROTEIN-RELATED"/>
    <property type="match status" value="1"/>
</dbReference>
<name>A0ABR1LQS7_9PEZI</name>
<gene>
    <name evidence="2" type="ORF">J3D65DRAFT_667562</name>
</gene>
<feature type="compositionally biased region" description="Low complexity" evidence="1">
    <location>
        <begin position="32"/>
        <end position="47"/>
    </location>
</feature>